<accession>A0A1G2G7P7</accession>
<dbReference type="EMBL" id="MHNN01000012">
    <property type="protein sequence ID" value="OGZ46284.1"/>
    <property type="molecule type" value="Genomic_DNA"/>
</dbReference>
<dbReference type="STRING" id="1802117.A3J54_02630"/>
<evidence type="ECO:0000259" key="1">
    <source>
        <dbReference type="Pfam" id="PF18929"/>
    </source>
</evidence>
<dbReference type="AlphaFoldDB" id="A0A1G2G7P7"/>
<feature type="domain" description="DUF5678" evidence="1">
    <location>
        <begin position="14"/>
        <end position="61"/>
    </location>
</feature>
<evidence type="ECO:0000313" key="3">
    <source>
        <dbReference type="Proteomes" id="UP000176576"/>
    </source>
</evidence>
<gene>
    <name evidence="2" type="ORF">A3J54_02630</name>
</gene>
<comment type="caution">
    <text evidence="2">The sequence shown here is derived from an EMBL/GenBank/DDBJ whole genome shotgun (WGS) entry which is preliminary data.</text>
</comment>
<dbReference type="InterPro" id="IPR043734">
    <property type="entry name" value="DUF5678"/>
</dbReference>
<proteinExistence type="predicted"/>
<dbReference type="Proteomes" id="UP000176576">
    <property type="component" value="Unassembled WGS sequence"/>
</dbReference>
<dbReference type="Pfam" id="PF18929">
    <property type="entry name" value="DUF5678"/>
    <property type="match status" value="1"/>
</dbReference>
<reference evidence="2 3" key="1">
    <citation type="journal article" date="2016" name="Nat. Commun.">
        <title>Thousands of microbial genomes shed light on interconnected biogeochemical processes in an aquifer system.</title>
        <authorList>
            <person name="Anantharaman K."/>
            <person name="Brown C.T."/>
            <person name="Hug L.A."/>
            <person name="Sharon I."/>
            <person name="Castelle C.J."/>
            <person name="Probst A.J."/>
            <person name="Thomas B.C."/>
            <person name="Singh A."/>
            <person name="Wilkins M.J."/>
            <person name="Karaoz U."/>
            <person name="Brodie E.L."/>
            <person name="Williams K.H."/>
            <person name="Hubbard S.S."/>
            <person name="Banfield J.F."/>
        </authorList>
    </citation>
    <scope>NUCLEOTIDE SEQUENCE [LARGE SCALE GENOMIC DNA]</scope>
</reference>
<organism evidence="2 3">
    <name type="scientific">Candidatus Ryanbacteria bacterium RIFCSPHIGHO2_02_FULL_45_13b</name>
    <dbReference type="NCBI Taxonomy" id="1802117"/>
    <lineage>
        <taxon>Bacteria</taxon>
        <taxon>Candidatus Ryaniibacteriota</taxon>
    </lineage>
</organism>
<name>A0A1G2G7P7_9BACT</name>
<evidence type="ECO:0000313" key="2">
    <source>
        <dbReference type="EMBL" id="OGZ46284.1"/>
    </source>
</evidence>
<sequence>MQKMRSKKSNLGKILKSYEEKWVALSPDKRRVISSGDTLKEVESKIDSKDIEHVIFMKVPPSGMVFIAFAHEI</sequence>
<protein>
    <recommendedName>
        <fullName evidence="1">DUF5678 domain-containing protein</fullName>
    </recommendedName>
</protein>